<feature type="region of interest" description="Disordered" evidence="1">
    <location>
        <begin position="1"/>
        <end position="25"/>
    </location>
</feature>
<evidence type="ECO:0000313" key="3">
    <source>
        <dbReference type="Proteomes" id="UP001153076"/>
    </source>
</evidence>
<dbReference type="Proteomes" id="UP001153076">
    <property type="component" value="Unassembled WGS sequence"/>
</dbReference>
<feature type="region of interest" description="Disordered" evidence="1">
    <location>
        <begin position="193"/>
        <end position="278"/>
    </location>
</feature>
<reference evidence="2" key="1">
    <citation type="submission" date="2022-04" db="EMBL/GenBank/DDBJ databases">
        <title>Carnegiea gigantea Genome sequencing and assembly v2.</title>
        <authorList>
            <person name="Copetti D."/>
            <person name="Sanderson M.J."/>
            <person name="Burquez A."/>
            <person name="Wojciechowski M.F."/>
        </authorList>
    </citation>
    <scope>NUCLEOTIDE SEQUENCE</scope>
    <source>
        <strain evidence="2">SGP5-SGP5p</strain>
        <tissue evidence="2">Aerial part</tissue>
    </source>
</reference>
<dbReference type="EMBL" id="JAKOGI010001141">
    <property type="protein sequence ID" value="KAJ8427458.1"/>
    <property type="molecule type" value="Genomic_DNA"/>
</dbReference>
<evidence type="ECO:0000256" key="1">
    <source>
        <dbReference type="SAM" id="MobiDB-lite"/>
    </source>
</evidence>
<dbReference type="AlphaFoldDB" id="A0A9Q1JNP9"/>
<gene>
    <name evidence="2" type="ORF">Cgig2_033088</name>
</gene>
<protein>
    <submittedName>
        <fullName evidence="2">Uncharacterized protein</fullName>
    </submittedName>
</protein>
<dbReference type="OrthoDB" id="1752268at2759"/>
<feature type="region of interest" description="Disordered" evidence="1">
    <location>
        <begin position="63"/>
        <end position="92"/>
    </location>
</feature>
<keyword evidence="3" id="KW-1185">Reference proteome</keyword>
<evidence type="ECO:0000313" key="2">
    <source>
        <dbReference type="EMBL" id="KAJ8427458.1"/>
    </source>
</evidence>
<sequence>MKATEHHLEPIRCPKRDASALQEGDPKRIIKAKQALRKAHNSIAPSRPVTTLYASKSRGARWYEEQEESSRPCHPEVGGSKGRIPSLTKSVGRTLTGTRAPRVKRWIPKSHIRKLSQVMANRELRLLMGPTMTFGMEAMCPFRAPHNDILVIQLKMATVMFEMDDRRWENYMETKRWQGNAIYVHTTLARRPKGKINRSQEQILANKRKTNGRREVKTSHHDHQPLPQHRHQHGSPQDHPWVDPIGYTQGRMDGQQMPRLSESGQSLGKPPLSSGHER</sequence>
<organism evidence="2 3">
    <name type="scientific">Carnegiea gigantea</name>
    <dbReference type="NCBI Taxonomy" id="171969"/>
    <lineage>
        <taxon>Eukaryota</taxon>
        <taxon>Viridiplantae</taxon>
        <taxon>Streptophyta</taxon>
        <taxon>Embryophyta</taxon>
        <taxon>Tracheophyta</taxon>
        <taxon>Spermatophyta</taxon>
        <taxon>Magnoliopsida</taxon>
        <taxon>eudicotyledons</taxon>
        <taxon>Gunneridae</taxon>
        <taxon>Pentapetalae</taxon>
        <taxon>Caryophyllales</taxon>
        <taxon>Cactineae</taxon>
        <taxon>Cactaceae</taxon>
        <taxon>Cactoideae</taxon>
        <taxon>Echinocereeae</taxon>
        <taxon>Carnegiea</taxon>
    </lineage>
</organism>
<accession>A0A9Q1JNP9</accession>
<name>A0A9Q1JNP9_9CARY</name>
<proteinExistence type="predicted"/>
<comment type="caution">
    <text evidence="2">The sequence shown here is derived from an EMBL/GenBank/DDBJ whole genome shotgun (WGS) entry which is preliminary data.</text>
</comment>
<feature type="compositionally biased region" description="Basic and acidic residues" evidence="1">
    <location>
        <begin position="63"/>
        <end position="74"/>
    </location>
</feature>
<feature type="compositionally biased region" description="Basic and acidic residues" evidence="1">
    <location>
        <begin position="212"/>
        <end position="224"/>
    </location>
</feature>